<dbReference type="SMART" id="SM00822">
    <property type="entry name" value="PKS_KR"/>
    <property type="match status" value="1"/>
</dbReference>
<dbReference type="SUPFAM" id="SSF51735">
    <property type="entry name" value="NAD(P)-binding Rossmann-fold domains"/>
    <property type="match status" value="1"/>
</dbReference>
<dbReference type="InterPro" id="IPR020904">
    <property type="entry name" value="Sc_DH/Rdtase_CS"/>
</dbReference>
<evidence type="ECO:0000313" key="5">
    <source>
        <dbReference type="Proteomes" id="UP001139311"/>
    </source>
</evidence>
<dbReference type="AlphaFoldDB" id="A0A9X1IJZ3"/>
<dbReference type="RefSeq" id="WP_226613662.1">
    <property type="nucleotide sequence ID" value="NZ_JAJAQI010000061.1"/>
</dbReference>
<evidence type="ECO:0000256" key="2">
    <source>
        <dbReference type="ARBA" id="ARBA00023002"/>
    </source>
</evidence>
<dbReference type="NCBIfam" id="NF005559">
    <property type="entry name" value="PRK07231.1"/>
    <property type="match status" value="1"/>
</dbReference>
<feature type="domain" description="Ketoreductase" evidence="3">
    <location>
        <begin position="12"/>
        <end position="205"/>
    </location>
</feature>
<dbReference type="GO" id="GO:0047936">
    <property type="term" value="F:glucose 1-dehydrogenase [NAD(P)+] activity"/>
    <property type="evidence" value="ECO:0007669"/>
    <property type="project" value="UniProtKB-EC"/>
</dbReference>
<accession>A0A9X1IJZ3</accession>
<dbReference type="PRINTS" id="PR00081">
    <property type="entry name" value="GDHRDH"/>
</dbReference>
<comment type="similarity">
    <text evidence="1">Belongs to the short-chain dehydrogenases/reductases (SDR) family.</text>
</comment>
<reference evidence="4" key="1">
    <citation type="submission" date="2021-10" db="EMBL/GenBank/DDBJ databases">
        <title>Roseicella aerolatum sp. nov., isolated from aerosols of e-waste dismantling site.</title>
        <authorList>
            <person name="Qin T."/>
        </authorList>
    </citation>
    <scope>NUCLEOTIDE SEQUENCE</scope>
    <source>
        <strain evidence="4">GB24</strain>
    </source>
</reference>
<keyword evidence="2 4" id="KW-0560">Oxidoreductase</keyword>
<protein>
    <submittedName>
        <fullName evidence="4">Glucose 1-dehydrogenase</fullName>
        <ecNumber evidence="4">1.1.1.47</ecNumber>
    </submittedName>
</protein>
<comment type="caution">
    <text evidence="4">The sequence shown here is derived from an EMBL/GenBank/DDBJ whole genome shotgun (WGS) entry which is preliminary data.</text>
</comment>
<dbReference type="Proteomes" id="UP001139311">
    <property type="component" value="Unassembled WGS sequence"/>
</dbReference>
<dbReference type="NCBIfam" id="NF009466">
    <property type="entry name" value="PRK12826.1-2"/>
    <property type="match status" value="1"/>
</dbReference>
<dbReference type="InterPro" id="IPR057326">
    <property type="entry name" value="KR_dom"/>
</dbReference>
<gene>
    <name evidence="4" type="ORF">LHA35_25155</name>
</gene>
<sequence length="271" mass="27997">MPGNASRPLEGQVALVTGGSGGIGAGIAVALAAAGASVGVNYASSPGAAAAVVARIEQAGGTAMALQADVSREEQVAAAFRELLGRFGCLDILVANAGIQKDAAFAEMSLDQWRAVLDINLTGQFLCAREAVRIFERQGRDPGRSAAAGKIICISSVHELIPWAGHANYAASKGGLMLMMKSLAQEVAERGIRVNGIAPGAIQTEINRTAWESPEALNRLLALIPYGRMGQPEDVARAAVWLASDASDYVTGTTLFVDGGMTLYPGFRGNG</sequence>
<evidence type="ECO:0000256" key="1">
    <source>
        <dbReference type="ARBA" id="ARBA00006484"/>
    </source>
</evidence>
<dbReference type="Pfam" id="PF13561">
    <property type="entry name" value="adh_short_C2"/>
    <property type="match status" value="1"/>
</dbReference>
<dbReference type="InterPro" id="IPR036291">
    <property type="entry name" value="NAD(P)-bd_dom_sf"/>
</dbReference>
<dbReference type="FunFam" id="3.40.50.720:FF:000173">
    <property type="entry name" value="3-oxoacyl-[acyl-carrier protein] reductase"/>
    <property type="match status" value="1"/>
</dbReference>
<proteinExistence type="inferred from homology"/>
<keyword evidence="5" id="KW-1185">Reference proteome</keyword>
<organism evidence="4 5">
    <name type="scientific">Roseicella aerolata</name>
    <dbReference type="NCBI Taxonomy" id="2883479"/>
    <lineage>
        <taxon>Bacteria</taxon>
        <taxon>Pseudomonadati</taxon>
        <taxon>Pseudomonadota</taxon>
        <taxon>Alphaproteobacteria</taxon>
        <taxon>Acetobacterales</taxon>
        <taxon>Roseomonadaceae</taxon>
        <taxon>Roseicella</taxon>
    </lineage>
</organism>
<dbReference type="InterPro" id="IPR002347">
    <property type="entry name" value="SDR_fam"/>
</dbReference>
<dbReference type="PROSITE" id="PS00061">
    <property type="entry name" value="ADH_SHORT"/>
    <property type="match status" value="1"/>
</dbReference>
<dbReference type="EC" id="1.1.1.47" evidence="4"/>
<dbReference type="EMBL" id="JAJAQI010000061">
    <property type="protein sequence ID" value="MCB4825018.1"/>
    <property type="molecule type" value="Genomic_DNA"/>
</dbReference>
<dbReference type="Gene3D" id="3.40.50.720">
    <property type="entry name" value="NAD(P)-binding Rossmann-like Domain"/>
    <property type="match status" value="1"/>
</dbReference>
<name>A0A9X1IJZ3_9PROT</name>
<dbReference type="PANTHER" id="PTHR43669:SF14">
    <property type="entry name" value="OXIDOREDUCTASE"/>
    <property type="match status" value="1"/>
</dbReference>
<evidence type="ECO:0000313" key="4">
    <source>
        <dbReference type="EMBL" id="MCB4825018.1"/>
    </source>
</evidence>
<dbReference type="PANTHER" id="PTHR43669">
    <property type="entry name" value="5-KETO-D-GLUCONATE 5-REDUCTASE"/>
    <property type="match status" value="1"/>
</dbReference>
<evidence type="ECO:0000259" key="3">
    <source>
        <dbReference type="SMART" id="SM00822"/>
    </source>
</evidence>
<dbReference type="PRINTS" id="PR00080">
    <property type="entry name" value="SDRFAMILY"/>
</dbReference>